<dbReference type="Proteomes" id="UP000824055">
    <property type="component" value="Unassembled WGS sequence"/>
</dbReference>
<protein>
    <submittedName>
        <fullName evidence="1">Bacteriophage abortive infection AbiH family protein</fullName>
    </submittedName>
</protein>
<evidence type="ECO:0000313" key="1">
    <source>
        <dbReference type="EMBL" id="HIZ69417.1"/>
    </source>
</evidence>
<dbReference type="EMBL" id="DXBE01000046">
    <property type="protein sequence ID" value="HIZ69417.1"/>
    <property type="molecule type" value="Genomic_DNA"/>
</dbReference>
<organism evidence="1 2">
    <name type="scientific">Candidatus Prevotella avicola</name>
    <dbReference type="NCBI Taxonomy" id="2838738"/>
    <lineage>
        <taxon>Bacteria</taxon>
        <taxon>Pseudomonadati</taxon>
        <taxon>Bacteroidota</taxon>
        <taxon>Bacteroidia</taxon>
        <taxon>Bacteroidales</taxon>
        <taxon>Prevotellaceae</taxon>
        <taxon>Prevotella</taxon>
    </lineage>
</organism>
<dbReference type="InterPro" id="IPR025935">
    <property type="entry name" value="AbiH"/>
</dbReference>
<comment type="caution">
    <text evidence="1">The sequence shown here is derived from an EMBL/GenBank/DDBJ whole genome shotgun (WGS) entry which is preliminary data.</text>
</comment>
<reference evidence="1" key="2">
    <citation type="submission" date="2021-04" db="EMBL/GenBank/DDBJ databases">
        <authorList>
            <person name="Gilroy R."/>
        </authorList>
    </citation>
    <scope>NUCLEOTIDE SEQUENCE</scope>
    <source>
        <strain evidence="1">ChiHecec3B27-8219</strain>
    </source>
</reference>
<name>A0A9D2FZC5_9BACT</name>
<reference evidence="1" key="1">
    <citation type="journal article" date="2021" name="PeerJ">
        <title>Extensive microbial diversity within the chicken gut microbiome revealed by metagenomics and culture.</title>
        <authorList>
            <person name="Gilroy R."/>
            <person name="Ravi A."/>
            <person name="Getino M."/>
            <person name="Pursley I."/>
            <person name="Horton D.L."/>
            <person name="Alikhan N.F."/>
            <person name="Baker D."/>
            <person name="Gharbi K."/>
            <person name="Hall N."/>
            <person name="Watson M."/>
            <person name="Adriaenssens E.M."/>
            <person name="Foster-Nyarko E."/>
            <person name="Jarju S."/>
            <person name="Secka A."/>
            <person name="Antonio M."/>
            <person name="Oren A."/>
            <person name="Chaudhuri R.R."/>
            <person name="La Ragione R."/>
            <person name="Hildebrand F."/>
            <person name="Pallen M.J."/>
        </authorList>
    </citation>
    <scope>NUCLEOTIDE SEQUENCE</scope>
    <source>
        <strain evidence="1">ChiHecec3B27-8219</strain>
    </source>
</reference>
<dbReference type="Pfam" id="PF14253">
    <property type="entry name" value="AbiH"/>
    <property type="match status" value="1"/>
</dbReference>
<dbReference type="AlphaFoldDB" id="A0A9D2FZC5"/>
<evidence type="ECO:0000313" key="2">
    <source>
        <dbReference type="Proteomes" id="UP000824055"/>
    </source>
</evidence>
<accession>A0A9D2FZC5</accession>
<proteinExistence type="predicted"/>
<sequence>MKVVYLIGNGFDLNLGLKTSYSDFYTYYLNIKSNDAQIALLKEHLKHDKDNKGKYRYWSDLEIAMGEYTKKFSRREDMEKVYNDLNDNLRDYIMKIEQDHIQSGIDKDKLKRDLAHPEKYLREIFKEDFRLYVKKWETHTYETCIISFNYTNTIEAILNMKDTDIIHIGQTIYKRDNSLHSIIHIHGLANAPFIGLNDASQIGNELFRDDVDVQDFLLKPKINEAVGHLNDRRSIEYISQAGMIYLFGVSLGETDKLWWEAVGERLKHDCRVIYFVYNPDEHPRPNELTRVRKKYKEFLLSKTNLTLEEKQVAFNKIFIVHNSNMFNLKKK</sequence>
<gene>
    <name evidence="1" type="ORF">H9966_06000</name>
</gene>